<evidence type="ECO:0000256" key="2">
    <source>
        <dbReference type="ARBA" id="ARBA00004496"/>
    </source>
</evidence>
<dbReference type="GO" id="GO:0005737">
    <property type="term" value="C:cytoplasm"/>
    <property type="evidence" value="ECO:0007669"/>
    <property type="project" value="UniProtKB-SubCell"/>
</dbReference>
<feature type="domain" description="Fungal lipase-type" evidence="6">
    <location>
        <begin position="167"/>
        <end position="274"/>
    </location>
</feature>
<comment type="subcellular location">
    <subcellularLocation>
        <location evidence="2">Cytoplasm</location>
    </subcellularLocation>
    <subcellularLocation>
        <location evidence="1">Nucleus</location>
    </subcellularLocation>
</comment>
<evidence type="ECO:0000256" key="4">
    <source>
        <dbReference type="ARBA" id="ARBA00022821"/>
    </source>
</evidence>
<organism evidence="8">
    <name type="scientific">Anthurium amnicola</name>
    <dbReference type="NCBI Taxonomy" id="1678845"/>
    <lineage>
        <taxon>Eukaryota</taxon>
        <taxon>Viridiplantae</taxon>
        <taxon>Streptophyta</taxon>
        <taxon>Embryophyta</taxon>
        <taxon>Tracheophyta</taxon>
        <taxon>Spermatophyta</taxon>
        <taxon>Magnoliopsida</taxon>
        <taxon>Liliopsida</taxon>
        <taxon>Araceae</taxon>
        <taxon>Pothoideae</taxon>
        <taxon>Potheae</taxon>
        <taxon>Anthurium</taxon>
    </lineage>
</organism>
<gene>
    <name evidence="8" type="primary">At1g06800_0</name>
    <name evidence="8" type="ORF">g.58735</name>
</gene>
<evidence type="ECO:0000256" key="5">
    <source>
        <dbReference type="ARBA" id="ARBA00023242"/>
    </source>
</evidence>
<evidence type="ECO:0000259" key="6">
    <source>
        <dbReference type="Pfam" id="PF01764"/>
    </source>
</evidence>
<dbReference type="SUPFAM" id="SSF53474">
    <property type="entry name" value="alpha/beta-Hydrolases"/>
    <property type="match status" value="1"/>
</dbReference>
<dbReference type="AlphaFoldDB" id="A0A1D1XL40"/>
<dbReference type="PANTHER" id="PTHR47413">
    <property type="entry name" value="LIPASE-LIKE PAD4"/>
    <property type="match status" value="1"/>
</dbReference>
<dbReference type="InterPro" id="IPR029058">
    <property type="entry name" value="AB_hydrolase_fold"/>
</dbReference>
<keyword evidence="3" id="KW-0963">Cytoplasm</keyword>
<dbReference type="PANTHER" id="PTHR47413:SF2">
    <property type="entry name" value="LIPASE-LIKE PAD4"/>
    <property type="match status" value="1"/>
</dbReference>
<sequence length="684" mass="75323">LNPTPTPDPVQAFLPVIFLGWDPPVALVRASRGTRIHPSVFLRTRAKQASGDSLPPATTKKAATMQEELPMFETTHMLGNHIAASPLLAEAWRQSAAAGAGGGASFVARQAGGVCYVAFSGVPTLSTLVASNPGGGFFAAVPIAGGGGAGEELFSSFVGNGEPVHVHAASLRCFLTAYRTPEFQTLFAEGQDKAIVFTGSSAGGTVAALAALCFLCQSRSPTSLSPPASLLCITFGSPLLGNEPFARAINREGWGGKFCHVVSPGDVVPRLLLCPAESIAPELIAHLLLTQQLSAGFPCSGTPTVQIPRPNGIAELRSFIAMHVRALSAQLASPTSGGEGSLYRPFGSYLFCSTQGGAICVDNSSTVLKMMYLTFALDSDVEEESLSYWDLMDRIYRRSLLKGTTLHADLRTSSHDAGILLALEASGIKHHDMEAREAEECLRAASKIERTPSLNSADLARKLAKVNPYRAQIEWYKSSCDESTGYYDAFKRRRASKKEGQVNMNRRKLGLFWDNVLDMLEQNELPHDFPRRHKWVNASQFYKLLVEPLDIAEYYRNHKHKTGGGHYLTHGRERRYRVFDQWWSDKEKRGGREGVDGKRSRYAGLTQDSCFWARVEEAREMAERAREERDPYTLGGLWKRMNAFDCYANQLIEKKEVSVDVQAPGSSYRLWKEEWRRLKSEIDF</sequence>
<keyword evidence="4" id="KW-0611">Plant defense</keyword>
<evidence type="ECO:0000259" key="7">
    <source>
        <dbReference type="Pfam" id="PF18117"/>
    </source>
</evidence>
<dbReference type="InterPro" id="IPR002921">
    <property type="entry name" value="Fungal_lipase-type"/>
</dbReference>
<dbReference type="Pfam" id="PF01764">
    <property type="entry name" value="Lipase_3"/>
    <property type="match status" value="1"/>
</dbReference>
<name>A0A1D1XL40_9ARAE</name>
<accession>A0A1D1XL40</accession>
<dbReference type="GO" id="GO:0005634">
    <property type="term" value="C:nucleus"/>
    <property type="evidence" value="ECO:0007669"/>
    <property type="project" value="UniProtKB-SubCell"/>
</dbReference>
<feature type="non-terminal residue" evidence="8">
    <location>
        <position position="1"/>
    </location>
</feature>
<evidence type="ECO:0000256" key="1">
    <source>
        <dbReference type="ARBA" id="ARBA00004123"/>
    </source>
</evidence>
<evidence type="ECO:0000256" key="3">
    <source>
        <dbReference type="ARBA" id="ARBA00022490"/>
    </source>
</evidence>
<proteinExistence type="predicted"/>
<evidence type="ECO:0000313" key="8">
    <source>
        <dbReference type="EMBL" id="JAT43107.1"/>
    </source>
</evidence>
<feature type="domain" description="EDS1 EP" evidence="7">
    <location>
        <begin position="471"/>
        <end position="677"/>
    </location>
</feature>
<keyword evidence="5" id="KW-0539">Nucleus</keyword>
<dbReference type="Gene3D" id="3.40.50.1820">
    <property type="entry name" value="alpha/beta hydrolase"/>
    <property type="match status" value="1"/>
</dbReference>
<dbReference type="EMBL" id="GDJX01024829">
    <property type="protein sequence ID" value="JAT43107.1"/>
    <property type="molecule type" value="Transcribed_RNA"/>
</dbReference>
<dbReference type="Pfam" id="PF18117">
    <property type="entry name" value="EDS1_EP"/>
    <property type="match status" value="1"/>
</dbReference>
<dbReference type="GO" id="GO:0006629">
    <property type="term" value="P:lipid metabolic process"/>
    <property type="evidence" value="ECO:0007669"/>
    <property type="project" value="InterPro"/>
</dbReference>
<dbReference type="GO" id="GO:0006952">
    <property type="term" value="P:defense response"/>
    <property type="evidence" value="ECO:0007669"/>
    <property type="project" value="UniProtKB-KW"/>
</dbReference>
<protein>
    <submittedName>
        <fullName evidence="8">Phospholipase A1-Igamma1, chloroplastic</fullName>
    </submittedName>
</protein>
<dbReference type="InterPro" id="IPR041266">
    <property type="entry name" value="EDS1_EP"/>
</dbReference>
<reference evidence="8" key="1">
    <citation type="submission" date="2015-07" db="EMBL/GenBank/DDBJ databases">
        <title>Transcriptome Assembly of Anthurium amnicola.</title>
        <authorList>
            <person name="Suzuki J."/>
        </authorList>
    </citation>
    <scope>NUCLEOTIDE SEQUENCE</scope>
</reference>